<reference evidence="2 3" key="1">
    <citation type="submission" date="2014-04" db="EMBL/GenBank/DDBJ databases">
        <authorList>
            <consortium name="DOE Joint Genome Institute"/>
            <person name="Kuo A."/>
            <person name="Tarkka M."/>
            <person name="Buscot F."/>
            <person name="Kohler A."/>
            <person name="Nagy L.G."/>
            <person name="Floudas D."/>
            <person name="Copeland A."/>
            <person name="Barry K.W."/>
            <person name="Cichocki N."/>
            <person name="Veneault-Fourrey C."/>
            <person name="LaButti K."/>
            <person name="Lindquist E.A."/>
            <person name="Lipzen A."/>
            <person name="Lundell T."/>
            <person name="Morin E."/>
            <person name="Murat C."/>
            <person name="Sun H."/>
            <person name="Tunlid A."/>
            <person name="Henrissat B."/>
            <person name="Grigoriev I.V."/>
            <person name="Hibbett D.S."/>
            <person name="Martin F."/>
            <person name="Nordberg H.P."/>
            <person name="Cantor M.N."/>
            <person name="Hua S.X."/>
        </authorList>
    </citation>
    <scope>NUCLEOTIDE SEQUENCE [LARGE SCALE GENOMIC DNA]</scope>
    <source>
        <strain evidence="2 3">F 1598</strain>
    </source>
</reference>
<name>A0A0C3FRK2_PILCF</name>
<organism evidence="2 3">
    <name type="scientific">Piloderma croceum (strain F 1598)</name>
    <dbReference type="NCBI Taxonomy" id="765440"/>
    <lineage>
        <taxon>Eukaryota</taxon>
        <taxon>Fungi</taxon>
        <taxon>Dikarya</taxon>
        <taxon>Basidiomycota</taxon>
        <taxon>Agaricomycotina</taxon>
        <taxon>Agaricomycetes</taxon>
        <taxon>Agaricomycetidae</taxon>
        <taxon>Atheliales</taxon>
        <taxon>Atheliaceae</taxon>
        <taxon>Piloderma</taxon>
    </lineage>
</organism>
<sequence length="93" mass="10066">MELQSQAGRLDMLPSTGDGTTYCYLNACDIANLVAINATHRSDSKSHQSHSNQILSAARQVPSPSTSDFSTLFMPRRRDCQCLQAGPLASLPI</sequence>
<evidence type="ECO:0000313" key="2">
    <source>
        <dbReference type="EMBL" id="KIM81751.1"/>
    </source>
</evidence>
<feature type="region of interest" description="Disordered" evidence="1">
    <location>
        <begin position="41"/>
        <end position="69"/>
    </location>
</feature>
<protein>
    <submittedName>
        <fullName evidence="2">Uncharacterized protein</fullName>
    </submittedName>
</protein>
<dbReference type="HOGENOM" id="CLU_2400455_0_0_1"/>
<reference evidence="3" key="2">
    <citation type="submission" date="2015-01" db="EMBL/GenBank/DDBJ databases">
        <title>Evolutionary Origins and Diversification of the Mycorrhizal Mutualists.</title>
        <authorList>
            <consortium name="DOE Joint Genome Institute"/>
            <consortium name="Mycorrhizal Genomics Consortium"/>
            <person name="Kohler A."/>
            <person name="Kuo A."/>
            <person name="Nagy L.G."/>
            <person name="Floudas D."/>
            <person name="Copeland A."/>
            <person name="Barry K.W."/>
            <person name="Cichocki N."/>
            <person name="Veneault-Fourrey C."/>
            <person name="LaButti K."/>
            <person name="Lindquist E.A."/>
            <person name="Lipzen A."/>
            <person name="Lundell T."/>
            <person name="Morin E."/>
            <person name="Murat C."/>
            <person name="Riley R."/>
            <person name="Ohm R."/>
            <person name="Sun H."/>
            <person name="Tunlid A."/>
            <person name="Henrissat B."/>
            <person name="Grigoriev I.V."/>
            <person name="Hibbett D.S."/>
            <person name="Martin F."/>
        </authorList>
    </citation>
    <scope>NUCLEOTIDE SEQUENCE [LARGE SCALE GENOMIC DNA]</scope>
    <source>
        <strain evidence="3">F 1598</strain>
    </source>
</reference>
<accession>A0A0C3FRK2</accession>
<proteinExistence type="predicted"/>
<dbReference type="EMBL" id="KN832997">
    <property type="protein sequence ID" value="KIM81751.1"/>
    <property type="molecule type" value="Genomic_DNA"/>
</dbReference>
<dbReference type="AlphaFoldDB" id="A0A0C3FRK2"/>
<gene>
    <name evidence="2" type="ORF">PILCRDRAFT_821100</name>
</gene>
<dbReference type="Proteomes" id="UP000054166">
    <property type="component" value="Unassembled WGS sequence"/>
</dbReference>
<evidence type="ECO:0000313" key="3">
    <source>
        <dbReference type="Proteomes" id="UP000054166"/>
    </source>
</evidence>
<evidence type="ECO:0000256" key="1">
    <source>
        <dbReference type="SAM" id="MobiDB-lite"/>
    </source>
</evidence>
<dbReference type="InParanoid" id="A0A0C3FRK2"/>
<keyword evidence="3" id="KW-1185">Reference proteome</keyword>